<proteinExistence type="inferred from homology"/>
<dbReference type="Pfam" id="PF00139">
    <property type="entry name" value="Lectin_legB"/>
    <property type="match status" value="1"/>
</dbReference>
<evidence type="ECO:0000259" key="4">
    <source>
        <dbReference type="Pfam" id="PF00139"/>
    </source>
</evidence>
<dbReference type="EMBL" id="CAXIPR030000609">
    <property type="protein sequence ID" value="CAM0146502.1"/>
    <property type="molecule type" value="Genomic_DNA"/>
</dbReference>
<gene>
    <name evidence="5" type="ORF">URODEC1_LOCUS120073</name>
</gene>
<evidence type="ECO:0000313" key="5">
    <source>
        <dbReference type="EMBL" id="CAM0146502.1"/>
    </source>
</evidence>
<keyword evidence="6" id="KW-1185">Reference proteome</keyword>
<sequence length="128" mass="13764">MAMVEKVGPKTLLQCLRLAYLLCITTLLSHATSTAGDSVRGNTSVSFSYNFSTPGALAGADLKYISNSTAAGDRVDLTKDTSWSTGRVAYGQPVPLWDNTGKVASFTSNFTFAIKPHNIKAQARIPYR</sequence>
<dbReference type="InterPro" id="IPR013320">
    <property type="entry name" value="ConA-like_dom_sf"/>
</dbReference>
<evidence type="ECO:0000256" key="3">
    <source>
        <dbReference type="SAM" id="SignalP"/>
    </source>
</evidence>
<protein>
    <recommendedName>
        <fullName evidence="4">Legume lectin domain-containing protein</fullName>
    </recommendedName>
</protein>
<comment type="caution">
    <text evidence="5">The sequence shown here is derived from an EMBL/GenBank/DDBJ whole genome shotgun (WGS) entry which is preliminary data.</text>
</comment>
<organism evidence="5 6">
    <name type="scientific">Urochloa decumbens</name>
    <dbReference type="NCBI Taxonomy" id="240449"/>
    <lineage>
        <taxon>Eukaryota</taxon>
        <taxon>Viridiplantae</taxon>
        <taxon>Streptophyta</taxon>
        <taxon>Embryophyta</taxon>
        <taxon>Tracheophyta</taxon>
        <taxon>Spermatophyta</taxon>
        <taxon>Magnoliopsida</taxon>
        <taxon>Liliopsida</taxon>
        <taxon>Poales</taxon>
        <taxon>Poaceae</taxon>
        <taxon>PACMAD clade</taxon>
        <taxon>Panicoideae</taxon>
        <taxon>Panicodae</taxon>
        <taxon>Paniceae</taxon>
        <taxon>Melinidinae</taxon>
        <taxon>Urochloa</taxon>
    </lineage>
</organism>
<dbReference type="InterPro" id="IPR001220">
    <property type="entry name" value="Legume_lectin_dom"/>
</dbReference>
<evidence type="ECO:0000256" key="1">
    <source>
        <dbReference type="ARBA" id="ARBA00007606"/>
    </source>
</evidence>
<keyword evidence="2" id="KW-0430">Lectin</keyword>
<name>A0ABC9GXS4_9POAL</name>
<dbReference type="GO" id="GO:0030246">
    <property type="term" value="F:carbohydrate binding"/>
    <property type="evidence" value="ECO:0007669"/>
    <property type="project" value="UniProtKB-KW"/>
</dbReference>
<accession>A0ABC9GXS4</accession>
<dbReference type="Proteomes" id="UP001497457">
    <property type="component" value="Unassembled WGS sequence"/>
</dbReference>
<feature type="chain" id="PRO_5044860190" description="Legume lectin domain-containing protein" evidence="3">
    <location>
        <begin position="37"/>
        <end position="128"/>
    </location>
</feature>
<reference evidence="5 6" key="1">
    <citation type="submission" date="2024-10" db="EMBL/GenBank/DDBJ databases">
        <authorList>
            <person name="Ryan C."/>
        </authorList>
    </citation>
    <scope>NUCLEOTIDE SEQUENCE [LARGE SCALE GENOMIC DNA]</scope>
</reference>
<dbReference type="SUPFAM" id="SSF49899">
    <property type="entry name" value="Concanavalin A-like lectins/glucanases"/>
    <property type="match status" value="1"/>
</dbReference>
<dbReference type="AlphaFoldDB" id="A0ABC9GXS4"/>
<dbReference type="PANTHER" id="PTHR32401">
    <property type="entry name" value="CONCANAVALIN A-LIKE LECTIN FAMILY PROTEIN"/>
    <property type="match status" value="1"/>
</dbReference>
<dbReference type="PANTHER" id="PTHR32401:SF57">
    <property type="entry name" value="OS08G0334300 PROTEIN"/>
    <property type="match status" value="1"/>
</dbReference>
<dbReference type="Gene3D" id="2.60.120.200">
    <property type="match status" value="1"/>
</dbReference>
<feature type="signal peptide" evidence="3">
    <location>
        <begin position="1"/>
        <end position="36"/>
    </location>
</feature>
<evidence type="ECO:0000256" key="2">
    <source>
        <dbReference type="ARBA" id="ARBA00022734"/>
    </source>
</evidence>
<comment type="similarity">
    <text evidence="1">Belongs to the leguminous lectin family.</text>
</comment>
<evidence type="ECO:0000313" key="6">
    <source>
        <dbReference type="Proteomes" id="UP001497457"/>
    </source>
</evidence>
<dbReference type="InterPro" id="IPR050258">
    <property type="entry name" value="Leguminous_Lectin"/>
</dbReference>
<feature type="domain" description="Legume lectin" evidence="4">
    <location>
        <begin position="46"/>
        <end position="118"/>
    </location>
</feature>
<keyword evidence="3" id="KW-0732">Signal</keyword>